<comment type="pathway">
    <text evidence="3">Protein modification; protein ubiquitination.</text>
</comment>
<dbReference type="InterPro" id="IPR003613">
    <property type="entry name" value="Ubox_domain"/>
</dbReference>
<dbReference type="PANTHER" id="PTHR13931">
    <property type="entry name" value="UBIQUITINATION FACTOR E4"/>
    <property type="match status" value="1"/>
</dbReference>
<keyword evidence="11" id="KW-0175">Coiled coil</keyword>
<evidence type="ECO:0000256" key="8">
    <source>
        <dbReference type="ARBA" id="ARBA00022786"/>
    </source>
</evidence>
<evidence type="ECO:0000256" key="9">
    <source>
        <dbReference type="ARBA" id="ARBA00023110"/>
    </source>
</evidence>
<comment type="subcellular location">
    <subcellularLocation>
        <location evidence="2">Cytoplasm</location>
    </subcellularLocation>
    <subcellularLocation>
        <location evidence="1">Nucleus</location>
    </subcellularLocation>
</comment>
<evidence type="ECO:0000256" key="3">
    <source>
        <dbReference type="ARBA" id="ARBA00004906"/>
    </source>
</evidence>
<feature type="coiled-coil region" evidence="11">
    <location>
        <begin position="521"/>
        <end position="548"/>
    </location>
</feature>
<accession>A0ABR3PEW8</accession>
<name>A0ABR3PEW8_9PEZI</name>
<organism evidence="14 15">
    <name type="scientific">Neodothiora populina</name>
    <dbReference type="NCBI Taxonomy" id="2781224"/>
    <lineage>
        <taxon>Eukaryota</taxon>
        <taxon>Fungi</taxon>
        <taxon>Dikarya</taxon>
        <taxon>Ascomycota</taxon>
        <taxon>Pezizomycotina</taxon>
        <taxon>Dothideomycetes</taxon>
        <taxon>Dothideomycetidae</taxon>
        <taxon>Dothideales</taxon>
        <taxon>Dothioraceae</taxon>
        <taxon>Neodothiora</taxon>
    </lineage>
</organism>
<sequence length="1063" mass="119633">MAESEADKIRNKRLAKLGGASASSPIPSTQPSTETSPSGTPSGTPAAQESPSGSKAATNPFSQLGVKEENKQPARINITSAASSQTPQKRESDGAVKPKPRSTTAEPLEVWEDRSLSQIFRLSLKPEVTRDLHGNTLHVANGVREDLLEQNEPLLLKTALLDQALTEAASSLAASETPLDYLLSCWKRVSKAFRTLRSGDTENPKYAVIKEARRLCMSYCIFAVTMPEMFGLDSPVVNPLARHLLVDPESNNGLCTDFLSEAVSRFEEDDTIKDALVGAAEQISADLANLSMNDNYRPYITGMRNLVRFPKLVDAITQSPRFVHSDVAAQNIETSTTLGPFFRISPLQVDVAKHYFSNPQTQDKGFILNSQKALRLTLQTHQGELFEIANAIVKAGKDPREKILDWFALCNNANHKRRATRVDPKTTSSDGFMVNVTACLDRLCDPFMDATFTKIDRIDVNYLKRNPRVGISDETKINADQKTADAFYSQNVEGANNFISEIFFLTVAAHHYGTEAASTQLEQRQKQLKYQQKDLERFEAERARYMADPRYAARFEAQLKILKDALDTSHSIVHATMGVFMDTEVQARSMQFMRYVVVWLLRLASGQNLPKEQLRLPLPKEPSDVFKCLPQYFMEDIVANFKFITRYMPQIILSTQCEEIITICITFLSDTHYIQSPYLKAGLVTILFHGVWAFGSNSRGVLGDVLNGSPFAHKHLLHALMNFYIQAESTGTHTQFYDKFNIRYEIFQVWKCIWANTLYRDKLSNEASANTDFFVRFVNLLLNDATFVLDEVFSSLAKIHELQEEFKRTPPETMEESVRQEKEELLADLEGKTKSYMGLTNETVDMLKLFTDALAGSFTMPEVVQRLADMLDYNLDALVGPKQGNLKVKNREQYKWQPEALLSDLIDVYLNLRNKESFHLAVARDGRSYKPGNFERAIKIISSFGYKSPDQIRELRELDQAIAKAHAIDAQAEEDLGEIPDELLDPIMGSLMTDPVILPNSKQIVDRSTIRQHLLSDPTDPFNRMPLKIEDVLPAEDKMKEIADFIASRRGEVKAEAMDTSQG</sequence>
<keyword evidence="9" id="KW-0413">Isomerase</keyword>
<evidence type="ECO:0000256" key="12">
    <source>
        <dbReference type="SAM" id="MobiDB-lite"/>
    </source>
</evidence>
<keyword evidence="10" id="KW-0539">Nucleus</keyword>
<feature type="region of interest" description="Disordered" evidence="12">
    <location>
        <begin position="1"/>
        <end position="107"/>
    </location>
</feature>
<dbReference type="InterPro" id="IPR013083">
    <property type="entry name" value="Znf_RING/FYVE/PHD"/>
</dbReference>
<evidence type="ECO:0000256" key="5">
    <source>
        <dbReference type="ARBA" id="ARBA00013194"/>
    </source>
</evidence>
<evidence type="ECO:0000256" key="10">
    <source>
        <dbReference type="ARBA" id="ARBA00023242"/>
    </source>
</evidence>
<evidence type="ECO:0000256" key="11">
    <source>
        <dbReference type="SAM" id="Coils"/>
    </source>
</evidence>
<evidence type="ECO:0000313" key="14">
    <source>
        <dbReference type="EMBL" id="KAL1304695.1"/>
    </source>
</evidence>
<dbReference type="SMART" id="SM00504">
    <property type="entry name" value="Ubox"/>
    <property type="match status" value="1"/>
</dbReference>
<proteinExistence type="inferred from homology"/>
<comment type="caution">
    <text evidence="14">The sequence shown here is derived from an EMBL/GenBank/DDBJ whole genome shotgun (WGS) entry which is preliminary data.</text>
</comment>
<dbReference type="InterPro" id="IPR045132">
    <property type="entry name" value="UBE4"/>
</dbReference>
<comment type="similarity">
    <text evidence="4">Belongs to the ubiquitin conjugation factor E4 family.</text>
</comment>
<dbReference type="EMBL" id="JBFMKM010000008">
    <property type="protein sequence ID" value="KAL1304695.1"/>
    <property type="molecule type" value="Genomic_DNA"/>
</dbReference>
<evidence type="ECO:0000256" key="6">
    <source>
        <dbReference type="ARBA" id="ARBA00022490"/>
    </source>
</evidence>
<keyword evidence="8" id="KW-0833">Ubl conjugation pathway</keyword>
<dbReference type="Proteomes" id="UP001562354">
    <property type="component" value="Unassembled WGS sequence"/>
</dbReference>
<dbReference type="GeneID" id="95977348"/>
<feature type="compositionally biased region" description="Polar residues" evidence="12">
    <location>
        <begin position="77"/>
        <end position="87"/>
    </location>
</feature>
<evidence type="ECO:0000259" key="13">
    <source>
        <dbReference type="PROSITE" id="PS51698"/>
    </source>
</evidence>
<keyword evidence="7" id="KW-0808">Transferase</keyword>
<keyword evidence="6" id="KW-0963">Cytoplasm</keyword>
<dbReference type="EC" id="5.2.1.8" evidence="5"/>
<protein>
    <recommendedName>
        <fullName evidence="5">peptidylprolyl isomerase</fullName>
        <ecNumber evidence="5">5.2.1.8</ecNumber>
    </recommendedName>
</protein>
<feature type="compositionally biased region" description="Polar residues" evidence="12">
    <location>
        <begin position="49"/>
        <end position="62"/>
    </location>
</feature>
<dbReference type="Gene3D" id="3.30.40.10">
    <property type="entry name" value="Zinc/RING finger domain, C3HC4 (zinc finger)"/>
    <property type="match status" value="1"/>
</dbReference>
<feature type="domain" description="U-box" evidence="13">
    <location>
        <begin position="978"/>
        <end position="1056"/>
    </location>
</feature>
<dbReference type="PANTHER" id="PTHR13931:SF2">
    <property type="entry name" value="UBIQUITIN CONJUGATION FACTOR E4 B"/>
    <property type="match status" value="1"/>
</dbReference>
<dbReference type="Pfam" id="PF10408">
    <property type="entry name" value="Ufd2P_core"/>
    <property type="match status" value="1"/>
</dbReference>
<dbReference type="PROSITE" id="PS51698">
    <property type="entry name" value="U_BOX"/>
    <property type="match status" value="1"/>
</dbReference>
<evidence type="ECO:0000313" key="15">
    <source>
        <dbReference type="Proteomes" id="UP001562354"/>
    </source>
</evidence>
<evidence type="ECO:0000256" key="7">
    <source>
        <dbReference type="ARBA" id="ARBA00022679"/>
    </source>
</evidence>
<dbReference type="InterPro" id="IPR019474">
    <property type="entry name" value="Ub_conjug_fac_E4_core"/>
</dbReference>
<feature type="compositionally biased region" description="Low complexity" evidence="12">
    <location>
        <begin position="20"/>
        <end position="47"/>
    </location>
</feature>
<evidence type="ECO:0000256" key="2">
    <source>
        <dbReference type="ARBA" id="ARBA00004496"/>
    </source>
</evidence>
<dbReference type="Pfam" id="PF04564">
    <property type="entry name" value="U-box"/>
    <property type="match status" value="1"/>
</dbReference>
<evidence type="ECO:0000256" key="1">
    <source>
        <dbReference type="ARBA" id="ARBA00004123"/>
    </source>
</evidence>
<evidence type="ECO:0000256" key="4">
    <source>
        <dbReference type="ARBA" id="ARBA00007434"/>
    </source>
</evidence>
<keyword evidence="15" id="KW-1185">Reference proteome</keyword>
<keyword evidence="9" id="KW-0697">Rotamase</keyword>
<gene>
    <name evidence="14" type="ORF">AAFC00_003647</name>
</gene>
<dbReference type="SUPFAM" id="SSF57850">
    <property type="entry name" value="RING/U-box"/>
    <property type="match status" value="1"/>
</dbReference>
<reference evidence="14 15" key="1">
    <citation type="submission" date="2024-07" db="EMBL/GenBank/DDBJ databases">
        <title>Draft sequence of the Neodothiora populina.</title>
        <authorList>
            <person name="Drown D.D."/>
            <person name="Schuette U.S."/>
            <person name="Buechlein A.B."/>
            <person name="Rusch D.R."/>
            <person name="Winton L.W."/>
            <person name="Adams G.A."/>
        </authorList>
    </citation>
    <scope>NUCLEOTIDE SEQUENCE [LARGE SCALE GENOMIC DNA]</scope>
    <source>
        <strain evidence="14 15">CPC 39397</strain>
    </source>
</reference>
<dbReference type="RefSeq" id="XP_069200970.1">
    <property type="nucleotide sequence ID" value="XM_069343150.1"/>
</dbReference>